<proteinExistence type="predicted"/>
<dbReference type="InterPro" id="IPR022225">
    <property type="entry name" value="Phage_tail_fibre_N"/>
</dbReference>
<comment type="caution">
    <text evidence="2">The sequence shown here is derived from an EMBL/GenBank/DDBJ whole genome shotgun (WGS) entry which is preliminary data.</text>
</comment>
<gene>
    <name evidence="2" type="ORF">DQX05_14155</name>
</gene>
<name>A0A3A3H2X1_PANTH</name>
<dbReference type="Proteomes" id="UP000266177">
    <property type="component" value="Unassembled WGS sequence"/>
</dbReference>
<accession>A0A3A3H2X1</accession>
<organism evidence="2 3">
    <name type="scientific">Paenibacillus thiaminolyticus</name>
    <name type="common">Bacillus thiaminolyticus</name>
    <dbReference type="NCBI Taxonomy" id="49283"/>
    <lineage>
        <taxon>Bacteria</taxon>
        <taxon>Bacillati</taxon>
        <taxon>Bacillota</taxon>
        <taxon>Bacilli</taxon>
        <taxon>Bacillales</taxon>
        <taxon>Paenibacillaceae</taxon>
        <taxon>Paenibacillus</taxon>
    </lineage>
</organism>
<dbReference type="Pfam" id="PF12571">
    <property type="entry name" value="Phage_tail_fib"/>
    <property type="match status" value="1"/>
</dbReference>
<dbReference type="AlphaFoldDB" id="A0A3A3H2X1"/>
<evidence type="ECO:0000313" key="3">
    <source>
        <dbReference type="Proteomes" id="UP000266177"/>
    </source>
</evidence>
<sequence>MATARTKVYREKLARAASGIDPMVKITHIAIGTGGVDASGVPKSLTGDETGLFNEVFRKEVRTTMPEPTTVRYSLSVQAKNDGLAGTGINEVAVFDADGALAAIKTTTTKNLEANDELEFDFDALF</sequence>
<feature type="domain" description="Phage tail fibre protein N-terminal" evidence="1">
    <location>
        <begin position="3"/>
        <end position="108"/>
    </location>
</feature>
<dbReference type="RefSeq" id="WP_119794232.1">
    <property type="nucleotide sequence ID" value="NZ_QYZD01000011.1"/>
</dbReference>
<protein>
    <recommendedName>
        <fullName evidence="1">Phage tail fibre protein N-terminal domain-containing protein</fullName>
    </recommendedName>
</protein>
<dbReference type="EMBL" id="QYZD01000011">
    <property type="protein sequence ID" value="RJG23381.1"/>
    <property type="molecule type" value="Genomic_DNA"/>
</dbReference>
<reference evidence="2 3" key="1">
    <citation type="submission" date="2018-09" db="EMBL/GenBank/DDBJ databases">
        <title>Paenibacillus SK2017-BO5.</title>
        <authorList>
            <person name="Piskunova J.V."/>
            <person name="Dubiley S.A."/>
            <person name="Severinov K.V."/>
        </authorList>
    </citation>
    <scope>NUCLEOTIDE SEQUENCE [LARGE SCALE GENOMIC DNA]</scope>
    <source>
        <strain evidence="2 3">BO5</strain>
    </source>
</reference>
<dbReference type="OrthoDB" id="8687147at2"/>
<evidence type="ECO:0000313" key="2">
    <source>
        <dbReference type="EMBL" id="RJG23381.1"/>
    </source>
</evidence>
<evidence type="ECO:0000259" key="1">
    <source>
        <dbReference type="Pfam" id="PF12571"/>
    </source>
</evidence>